<dbReference type="CDD" id="cd02850">
    <property type="entry name" value="E_set_Cellulase_N"/>
    <property type="match status" value="1"/>
</dbReference>
<dbReference type="Pfam" id="PF02018">
    <property type="entry name" value="CBM_4_9"/>
    <property type="match status" value="1"/>
</dbReference>
<evidence type="ECO:0000256" key="6">
    <source>
        <dbReference type="PROSITE-ProRule" id="PRU10060"/>
    </source>
</evidence>
<keyword evidence="13" id="KW-1185">Reference proteome</keyword>
<evidence type="ECO:0000313" key="12">
    <source>
        <dbReference type="EMBL" id="QEN04525.1"/>
    </source>
</evidence>
<organism evidence="12 13">
    <name type="scientific">Thiospirochaeta perfilievii</name>
    <dbReference type="NCBI Taxonomy" id="252967"/>
    <lineage>
        <taxon>Bacteria</taxon>
        <taxon>Pseudomonadati</taxon>
        <taxon>Spirochaetota</taxon>
        <taxon>Spirochaetia</taxon>
        <taxon>Spirochaetales</taxon>
        <taxon>Spirochaetaceae</taxon>
        <taxon>Thiospirochaeta</taxon>
    </lineage>
</organism>
<accession>A0A5C1Q8Y0</accession>
<dbReference type="InterPro" id="IPR014756">
    <property type="entry name" value="Ig_E-set"/>
</dbReference>
<reference evidence="12 13" key="1">
    <citation type="submission" date="2019-02" db="EMBL/GenBank/DDBJ databases">
        <authorList>
            <person name="Fomenkov A."/>
            <person name="Dubinina G."/>
            <person name="Grabovich M."/>
            <person name="Vincze T."/>
            <person name="Roberts R.J."/>
        </authorList>
    </citation>
    <scope>NUCLEOTIDE SEQUENCE [LARGE SCALE GENOMIC DNA]</scope>
    <source>
        <strain evidence="12 13">P</strain>
    </source>
</reference>
<dbReference type="SUPFAM" id="SSF48208">
    <property type="entry name" value="Six-hairpin glycosidases"/>
    <property type="match status" value="1"/>
</dbReference>
<dbReference type="InterPro" id="IPR013783">
    <property type="entry name" value="Ig-like_fold"/>
</dbReference>
<dbReference type="InterPro" id="IPR008979">
    <property type="entry name" value="Galactose-bd-like_sf"/>
</dbReference>
<dbReference type="Gene3D" id="2.60.120.260">
    <property type="entry name" value="Galactose-binding domain-like"/>
    <property type="match status" value="1"/>
</dbReference>
<evidence type="ECO:0000256" key="1">
    <source>
        <dbReference type="ARBA" id="ARBA00007072"/>
    </source>
</evidence>
<keyword evidence="5 6" id="KW-0624">Polysaccharide degradation</keyword>
<evidence type="ECO:0000259" key="9">
    <source>
        <dbReference type="Pfam" id="PF00759"/>
    </source>
</evidence>
<dbReference type="GO" id="GO:0008810">
    <property type="term" value="F:cellulase activity"/>
    <property type="evidence" value="ECO:0007669"/>
    <property type="project" value="UniProtKB-EC"/>
</dbReference>
<name>A0A5C1Q8Y0_9SPIO</name>
<dbReference type="InterPro" id="IPR008928">
    <property type="entry name" value="6-hairpin_glycosidase_sf"/>
</dbReference>
<dbReference type="PROSITE" id="PS51257">
    <property type="entry name" value="PROKAR_LIPOPROTEIN"/>
    <property type="match status" value="1"/>
</dbReference>
<reference evidence="12 13" key="2">
    <citation type="submission" date="2019-09" db="EMBL/GenBank/DDBJ databases">
        <title>Complete Genome Sequence and Methylome Analysis of free living Spirochaetas.</title>
        <authorList>
            <person name="Leshcheva N."/>
            <person name="Mikheeva N."/>
        </authorList>
    </citation>
    <scope>NUCLEOTIDE SEQUENCE [LARGE SCALE GENOMIC DNA]</scope>
    <source>
        <strain evidence="12 13">P</strain>
    </source>
</reference>
<evidence type="ECO:0000259" key="10">
    <source>
        <dbReference type="Pfam" id="PF02018"/>
    </source>
</evidence>
<dbReference type="Gene3D" id="2.60.40.10">
    <property type="entry name" value="Immunoglobulins"/>
    <property type="match status" value="1"/>
</dbReference>
<evidence type="ECO:0000313" key="13">
    <source>
        <dbReference type="Proteomes" id="UP000323824"/>
    </source>
</evidence>
<dbReference type="SUPFAM" id="SSF49785">
    <property type="entry name" value="Galactose-binding domain-like"/>
    <property type="match status" value="1"/>
</dbReference>
<dbReference type="InterPro" id="IPR033126">
    <property type="entry name" value="Glyco_hydro_9_Asp/Glu_AS"/>
</dbReference>
<evidence type="ECO:0000256" key="5">
    <source>
        <dbReference type="ARBA" id="ARBA00023326"/>
    </source>
</evidence>
<dbReference type="OrthoDB" id="9758662at2"/>
<sequence>MNKIGILVLILINLLFSCTTNRKSNIDPKFQELIINGQVDNGLDRWGLYVNPPGKGVFSENNKQVEYKIYKAGSDKWHIQGHYAGLTFIKGGRYKLRVNMYSTIDRKAQIRIQLDSDPYTAYLEEDIQLTTKPQNFEYEFTMEEESDEFAKLCFNIGSFQENPKEQHSVFIDNLSILVDKTTLTTDKNGEEMSIIALNQVGYVPNGVKEVRVVKEASTFKIMDSKKKETLYRGSFKKTIDDNASGEKVYIGDFSDFIITGKYIIEVDGLGDSYPFEIKPNIYSELSNSLLKMFYYQRCGTDLTTELAGDWAHGPCHTDLATIYGTDKKLDISGGWHDAGDYGRYVGPGAKAIADLILSGNFTPTLLEEIRYELDWMLKMQDKESGGVYHKVTTPAFIGNVMPDKNTTGLIISPISSTATGDFIGVMAMANRVFKDIDPNYANKLLLAAEKSWLWLEKNPKVKGFTNPKGITTGEYGDEQDGDERYWAAIELFLSTSNQDYHKYAIESFTKNKWDGLDWANMGTYGTLSYILSDSIDKDESFNKLLKSEFLQTVETISENSNKDGFGISLENNYVWGSNELVADNALRLVIASKLTGNKMYMDQAQRHLHYLLGSNSLSQCYVSGFGTKTMENPHHRPSTTVGKAIPGMLSGGPNKNLQDPLAKSKLSGSAPQKCYIDAEPSYSTNEITIYWNSPLYTLVNSFVLQE</sequence>
<dbReference type="PROSITE" id="PS00698">
    <property type="entry name" value="GH9_3"/>
    <property type="match status" value="1"/>
</dbReference>
<dbReference type="EMBL" id="CP035807">
    <property type="protein sequence ID" value="QEN04525.1"/>
    <property type="molecule type" value="Genomic_DNA"/>
</dbReference>
<evidence type="ECO:0000256" key="4">
    <source>
        <dbReference type="ARBA" id="ARBA00023295"/>
    </source>
</evidence>
<keyword evidence="2 6" id="KW-0378">Hydrolase</keyword>
<evidence type="ECO:0000256" key="3">
    <source>
        <dbReference type="ARBA" id="ARBA00023277"/>
    </source>
</evidence>
<dbReference type="InterPro" id="IPR001701">
    <property type="entry name" value="Glyco_hydro_9"/>
</dbReference>
<dbReference type="InterPro" id="IPR004197">
    <property type="entry name" value="Cellulase_Ig-like"/>
</dbReference>
<dbReference type="PANTHER" id="PTHR22298">
    <property type="entry name" value="ENDO-1,4-BETA-GLUCANASE"/>
    <property type="match status" value="1"/>
</dbReference>
<dbReference type="InterPro" id="IPR003305">
    <property type="entry name" value="CenC_carb-bd"/>
</dbReference>
<feature type="domain" description="Glycoside hydrolase family 9" evidence="9">
    <location>
        <begin position="282"/>
        <end position="698"/>
    </location>
</feature>
<comment type="catalytic activity">
    <reaction evidence="7">
        <text>Endohydrolysis of (1-&gt;4)-beta-D-glucosidic linkages in cellulose, lichenin and cereal beta-D-glucans.</text>
        <dbReference type="EC" id="3.2.1.4"/>
    </reaction>
</comment>
<dbReference type="SUPFAM" id="SSF81296">
    <property type="entry name" value="E set domains"/>
    <property type="match status" value="1"/>
</dbReference>
<feature type="active site" evidence="6">
    <location>
        <position position="686"/>
    </location>
</feature>
<evidence type="ECO:0000256" key="8">
    <source>
        <dbReference type="SAM" id="MobiDB-lite"/>
    </source>
</evidence>
<dbReference type="AlphaFoldDB" id="A0A5C1Q8Y0"/>
<dbReference type="GO" id="GO:0030245">
    <property type="term" value="P:cellulose catabolic process"/>
    <property type="evidence" value="ECO:0007669"/>
    <property type="project" value="UniProtKB-KW"/>
</dbReference>
<dbReference type="EC" id="3.2.1.4" evidence="7"/>
<feature type="domain" description="Cellulase Ig-like" evidence="11">
    <location>
        <begin position="194"/>
        <end position="270"/>
    </location>
</feature>
<dbReference type="Proteomes" id="UP000323824">
    <property type="component" value="Chromosome"/>
</dbReference>
<evidence type="ECO:0000259" key="11">
    <source>
        <dbReference type="Pfam" id="PF02927"/>
    </source>
</evidence>
<keyword evidence="4 6" id="KW-0326">Glycosidase</keyword>
<keyword evidence="7" id="KW-0136">Cellulose degradation</keyword>
<dbReference type="Gene3D" id="1.50.10.10">
    <property type="match status" value="1"/>
</dbReference>
<feature type="region of interest" description="Disordered" evidence="8">
    <location>
        <begin position="631"/>
        <end position="667"/>
    </location>
</feature>
<protein>
    <recommendedName>
        <fullName evidence="7">Endoglucanase</fullName>
        <ecNumber evidence="7">3.2.1.4</ecNumber>
    </recommendedName>
</protein>
<evidence type="ECO:0000256" key="2">
    <source>
        <dbReference type="ARBA" id="ARBA00022801"/>
    </source>
</evidence>
<keyword evidence="3 6" id="KW-0119">Carbohydrate metabolism</keyword>
<comment type="similarity">
    <text evidence="1 6 7">Belongs to the glycosyl hydrolase 9 (cellulase E) family.</text>
</comment>
<dbReference type="RefSeq" id="WP_149567772.1">
    <property type="nucleotide sequence ID" value="NZ_CP035807.1"/>
</dbReference>
<dbReference type="Pfam" id="PF02927">
    <property type="entry name" value="CelD_N"/>
    <property type="match status" value="1"/>
</dbReference>
<dbReference type="InterPro" id="IPR012341">
    <property type="entry name" value="6hp_glycosidase-like_sf"/>
</dbReference>
<evidence type="ECO:0000256" key="7">
    <source>
        <dbReference type="RuleBase" id="RU361166"/>
    </source>
</evidence>
<dbReference type="Pfam" id="PF00759">
    <property type="entry name" value="Glyco_hydro_9"/>
    <property type="match status" value="1"/>
</dbReference>
<gene>
    <name evidence="12" type="ORF">EW093_07365</name>
</gene>
<dbReference type="KEGG" id="sper:EW093_07365"/>
<feature type="active site" evidence="6">
    <location>
        <position position="677"/>
    </location>
</feature>
<proteinExistence type="inferred from homology"/>
<feature type="domain" description="CBM-cenC" evidence="10">
    <location>
        <begin position="32"/>
        <end position="157"/>
    </location>
</feature>